<dbReference type="InterPro" id="IPR053142">
    <property type="entry name" value="PchR_regulatory_protein"/>
</dbReference>
<name>J0NEB0_9ACTO</name>
<keyword evidence="5" id="KW-1185">Reference proteome</keyword>
<dbReference type="PANTHER" id="PTHR47893">
    <property type="entry name" value="REGULATORY PROTEIN PCHR"/>
    <property type="match status" value="1"/>
</dbReference>
<dbReference type="PANTHER" id="PTHR47893:SF1">
    <property type="entry name" value="REGULATORY PROTEIN PCHR"/>
    <property type="match status" value="1"/>
</dbReference>
<dbReference type="AlphaFoldDB" id="J0NEB0"/>
<proteinExistence type="predicted"/>
<dbReference type="Proteomes" id="UP000004578">
    <property type="component" value="Unassembled WGS sequence"/>
</dbReference>
<dbReference type="PATRIC" id="fig|1125717.3.peg.1285"/>
<organism evidence="4 5">
    <name type="scientific">Schaalia georgiae F0490</name>
    <dbReference type="NCBI Taxonomy" id="1125717"/>
    <lineage>
        <taxon>Bacteria</taxon>
        <taxon>Bacillati</taxon>
        <taxon>Actinomycetota</taxon>
        <taxon>Actinomycetes</taxon>
        <taxon>Actinomycetales</taxon>
        <taxon>Actinomycetaceae</taxon>
        <taxon>Schaalia</taxon>
    </lineage>
</organism>
<evidence type="ECO:0000259" key="3">
    <source>
        <dbReference type="PROSITE" id="PS01124"/>
    </source>
</evidence>
<evidence type="ECO:0000256" key="1">
    <source>
        <dbReference type="ARBA" id="ARBA00023015"/>
    </source>
</evidence>
<keyword evidence="1" id="KW-0805">Transcription regulation</keyword>
<keyword evidence="2" id="KW-0804">Transcription</keyword>
<feature type="domain" description="HTH araC/xylS-type" evidence="3">
    <location>
        <begin position="252"/>
        <end position="350"/>
    </location>
</feature>
<dbReference type="SMART" id="SM00342">
    <property type="entry name" value="HTH_ARAC"/>
    <property type="match status" value="1"/>
</dbReference>
<dbReference type="Gene3D" id="1.10.10.60">
    <property type="entry name" value="Homeodomain-like"/>
    <property type="match status" value="2"/>
</dbReference>
<dbReference type="SUPFAM" id="SSF46689">
    <property type="entry name" value="Homeodomain-like"/>
    <property type="match status" value="2"/>
</dbReference>
<dbReference type="EMBL" id="AKFS01000203">
    <property type="protein sequence ID" value="EJF42992.1"/>
    <property type="molecule type" value="Genomic_DNA"/>
</dbReference>
<dbReference type="InterPro" id="IPR018060">
    <property type="entry name" value="HTH_AraC"/>
</dbReference>
<dbReference type="InterPro" id="IPR009057">
    <property type="entry name" value="Homeodomain-like_sf"/>
</dbReference>
<evidence type="ECO:0000313" key="5">
    <source>
        <dbReference type="Proteomes" id="UP000004578"/>
    </source>
</evidence>
<keyword evidence="4" id="KW-0238">DNA-binding</keyword>
<accession>J0NEB0</accession>
<reference evidence="4 5" key="1">
    <citation type="submission" date="2012-05" db="EMBL/GenBank/DDBJ databases">
        <authorList>
            <person name="Harkins D.M."/>
            <person name="Madupu R."/>
            <person name="Durkin A.S."/>
            <person name="Torralba M."/>
            <person name="Methe B."/>
            <person name="Sutton G.G."/>
            <person name="Nelson K.E."/>
        </authorList>
    </citation>
    <scope>NUCLEOTIDE SEQUENCE [LARGE SCALE GENOMIC DNA]</scope>
    <source>
        <strain evidence="4 5">F0490</strain>
    </source>
</reference>
<evidence type="ECO:0000313" key="4">
    <source>
        <dbReference type="EMBL" id="EJF42992.1"/>
    </source>
</evidence>
<dbReference type="GO" id="GO:0043565">
    <property type="term" value="F:sequence-specific DNA binding"/>
    <property type="evidence" value="ECO:0007669"/>
    <property type="project" value="InterPro"/>
</dbReference>
<gene>
    <name evidence="4" type="ORF">HMPREF1317_2049</name>
</gene>
<dbReference type="PROSITE" id="PS01124">
    <property type="entry name" value="HTH_ARAC_FAMILY_2"/>
    <property type="match status" value="1"/>
</dbReference>
<protein>
    <submittedName>
        <fullName evidence="4">DNA-binding helix-turn-helix protein</fullName>
    </submittedName>
</protein>
<dbReference type="GO" id="GO:0003700">
    <property type="term" value="F:DNA-binding transcription factor activity"/>
    <property type="evidence" value="ECO:0007669"/>
    <property type="project" value="InterPro"/>
</dbReference>
<evidence type="ECO:0000256" key="2">
    <source>
        <dbReference type="ARBA" id="ARBA00023163"/>
    </source>
</evidence>
<sequence length="355" mass="39315">MGLAWSAGELRPIRTDSRPIGIGRKDGMMKEAFQAALLAGASFALTEPPDGFGPLWNSYKSDGQRYWGWFHHLSPERAEWSISIHDFVMEGDFVMDSAPHRYLTVTWFKSICGEEFQPYRRLRPGAVWGQSIGGGPWRGVAHGSSPVQCVSIEVTPGFAQNCLAGELAGGDGAGAREEEVERAFTALGDSGPFPEMSALLSGLWPRPRDGARSALHYEGRVLEAMGLIVERSRSTTIREAKPVSAVDRERMREVALYIDDHCSARLRLADLAAIACMSPTKFKETFKRVNGKTLTQYVQERRMSHAEALLRHSDLTIEQVGRAVGYTCPSRFSALFKREVGVRPSDLRKALSAWP</sequence>
<comment type="caution">
    <text evidence="4">The sequence shown here is derived from an EMBL/GenBank/DDBJ whole genome shotgun (WGS) entry which is preliminary data.</text>
</comment>
<dbReference type="Pfam" id="PF12833">
    <property type="entry name" value="HTH_18"/>
    <property type="match status" value="1"/>
</dbReference>